<proteinExistence type="predicted"/>
<dbReference type="RefSeq" id="WP_179820241.1">
    <property type="nucleotide sequence ID" value="NZ_JACCFS010000001.1"/>
</dbReference>
<dbReference type="EMBL" id="JACCFS010000001">
    <property type="protein sequence ID" value="NYJ32430.1"/>
    <property type="molecule type" value="Genomic_DNA"/>
</dbReference>
<dbReference type="Pfam" id="PF12698">
    <property type="entry name" value="ABC2_membrane_3"/>
    <property type="match status" value="1"/>
</dbReference>
<evidence type="ECO:0000313" key="8">
    <source>
        <dbReference type="Proteomes" id="UP000572051"/>
    </source>
</evidence>
<feature type="transmembrane region" description="Helical" evidence="5">
    <location>
        <begin position="62"/>
        <end position="86"/>
    </location>
</feature>
<feature type="transmembrane region" description="Helical" evidence="5">
    <location>
        <begin position="209"/>
        <end position="237"/>
    </location>
</feature>
<sequence>MSTVNALRAFGRNDLAGIRRDSMLRVLVFAPLVYAGIVRFALPPLTAVLDERYGFDLVPYHPLILSQFLMLGPAAILGALAGLMLLDEKDTGTLHALRVTPVPLSTFAAYRIATLILVCTLFVVLSLALSGYVPAAQLPGAALAGLCSGLTAALVAVLMALVADNKVEGLAVVRAVGMIVFGLPVLPWFVPGGWELLFGVLPSYWPAKIFWVVAGGGTLWPWLLAGLAVNGLALALLMRAFSRRNT</sequence>
<dbReference type="AlphaFoldDB" id="A0A7Z0J8M0"/>
<keyword evidence="3 5" id="KW-1133">Transmembrane helix</keyword>
<evidence type="ECO:0000256" key="4">
    <source>
        <dbReference type="ARBA" id="ARBA00023136"/>
    </source>
</evidence>
<evidence type="ECO:0000256" key="1">
    <source>
        <dbReference type="ARBA" id="ARBA00004141"/>
    </source>
</evidence>
<feature type="transmembrane region" description="Helical" evidence="5">
    <location>
        <begin position="22"/>
        <end position="42"/>
    </location>
</feature>
<evidence type="ECO:0000256" key="2">
    <source>
        <dbReference type="ARBA" id="ARBA00022692"/>
    </source>
</evidence>
<feature type="transmembrane region" description="Helical" evidence="5">
    <location>
        <begin position="170"/>
        <end position="189"/>
    </location>
</feature>
<comment type="caution">
    <text evidence="7">The sequence shown here is derived from an EMBL/GenBank/DDBJ whole genome shotgun (WGS) entry which is preliminary data.</text>
</comment>
<gene>
    <name evidence="7" type="ORF">HNR10_000311</name>
</gene>
<dbReference type="InterPro" id="IPR013525">
    <property type="entry name" value="ABC2_TM"/>
</dbReference>
<feature type="transmembrane region" description="Helical" evidence="5">
    <location>
        <begin position="141"/>
        <end position="163"/>
    </location>
</feature>
<feature type="transmembrane region" description="Helical" evidence="5">
    <location>
        <begin position="107"/>
        <end position="129"/>
    </location>
</feature>
<protein>
    <submittedName>
        <fullName evidence="7">Fluoroquinolone transport system permease protein</fullName>
    </submittedName>
</protein>
<evidence type="ECO:0000259" key="6">
    <source>
        <dbReference type="Pfam" id="PF12698"/>
    </source>
</evidence>
<feature type="domain" description="ABC-2 type transporter transmembrane" evidence="6">
    <location>
        <begin position="64"/>
        <end position="225"/>
    </location>
</feature>
<evidence type="ECO:0000256" key="5">
    <source>
        <dbReference type="SAM" id="Phobius"/>
    </source>
</evidence>
<evidence type="ECO:0000313" key="7">
    <source>
        <dbReference type="EMBL" id="NYJ32430.1"/>
    </source>
</evidence>
<reference evidence="7 8" key="1">
    <citation type="submission" date="2020-07" db="EMBL/GenBank/DDBJ databases">
        <title>Sequencing the genomes of 1000 actinobacteria strains.</title>
        <authorList>
            <person name="Klenk H.-P."/>
        </authorList>
    </citation>
    <scope>NUCLEOTIDE SEQUENCE [LARGE SCALE GENOMIC DNA]</scope>
    <source>
        <strain evidence="7 8">DSM 44442</strain>
    </source>
</reference>
<dbReference type="GO" id="GO:0016020">
    <property type="term" value="C:membrane"/>
    <property type="evidence" value="ECO:0007669"/>
    <property type="project" value="UniProtKB-SubCell"/>
</dbReference>
<evidence type="ECO:0000256" key="3">
    <source>
        <dbReference type="ARBA" id="ARBA00022989"/>
    </source>
</evidence>
<dbReference type="Proteomes" id="UP000572051">
    <property type="component" value="Unassembled WGS sequence"/>
</dbReference>
<organism evidence="7 8">
    <name type="scientific">Nocardiopsis aegyptia</name>
    <dbReference type="NCBI Taxonomy" id="220378"/>
    <lineage>
        <taxon>Bacteria</taxon>
        <taxon>Bacillati</taxon>
        <taxon>Actinomycetota</taxon>
        <taxon>Actinomycetes</taxon>
        <taxon>Streptosporangiales</taxon>
        <taxon>Nocardiopsidaceae</taxon>
        <taxon>Nocardiopsis</taxon>
    </lineage>
</organism>
<keyword evidence="8" id="KW-1185">Reference proteome</keyword>
<name>A0A7Z0J8M0_9ACTN</name>
<accession>A0A7Z0J8M0</accession>
<keyword evidence="4 5" id="KW-0472">Membrane</keyword>
<keyword evidence="2 5" id="KW-0812">Transmembrane</keyword>
<dbReference type="GO" id="GO:0140359">
    <property type="term" value="F:ABC-type transporter activity"/>
    <property type="evidence" value="ECO:0007669"/>
    <property type="project" value="InterPro"/>
</dbReference>
<comment type="subcellular location">
    <subcellularLocation>
        <location evidence="1">Membrane</location>
        <topology evidence="1">Multi-pass membrane protein</topology>
    </subcellularLocation>
</comment>